<reference evidence="3" key="1">
    <citation type="submission" date="2016-10" db="EMBL/GenBank/DDBJ databases">
        <authorList>
            <person name="Varghese N."/>
            <person name="Submissions S."/>
        </authorList>
    </citation>
    <scope>NUCLEOTIDE SEQUENCE [LARGE SCALE GENOMIC DNA]</scope>
    <source>
        <strain evidence="3">DUS833</strain>
    </source>
</reference>
<sequence length="49" mass="5597">MLRRTSSWFVRYTLRARVRTLARKAIGLAIFVSGSAVIVVYLLRRVSEG</sequence>
<evidence type="ECO:0000313" key="3">
    <source>
        <dbReference type="Proteomes" id="UP000199365"/>
    </source>
</evidence>
<proteinExistence type="predicted"/>
<evidence type="ECO:0000256" key="1">
    <source>
        <dbReference type="SAM" id="Phobius"/>
    </source>
</evidence>
<protein>
    <submittedName>
        <fullName evidence="2">Uncharacterized protein</fullName>
    </submittedName>
</protein>
<accession>A0A1H1JJZ7</accession>
<organism evidence="2 3">
    <name type="scientific">Paraburkholderia tuberum</name>
    <dbReference type="NCBI Taxonomy" id="157910"/>
    <lineage>
        <taxon>Bacteria</taxon>
        <taxon>Pseudomonadati</taxon>
        <taxon>Pseudomonadota</taxon>
        <taxon>Betaproteobacteria</taxon>
        <taxon>Burkholderiales</taxon>
        <taxon>Burkholderiaceae</taxon>
        <taxon>Paraburkholderia</taxon>
    </lineage>
</organism>
<keyword evidence="1" id="KW-0812">Transmembrane</keyword>
<dbReference type="EMBL" id="FNKX01000002">
    <property type="protein sequence ID" value="SDR50361.1"/>
    <property type="molecule type" value="Genomic_DNA"/>
</dbReference>
<keyword evidence="1" id="KW-1133">Transmembrane helix</keyword>
<keyword evidence="3" id="KW-1185">Reference proteome</keyword>
<dbReference type="Proteomes" id="UP000199365">
    <property type="component" value="Unassembled WGS sequence"/>
</dbReference>
<gene>
    <name evidence="2" type="ORF">SAMN05445850_5046</name>
</gene>
<name>A0A1H1JJZ7_9BURK</name>
<feature type="transmembrane region" description="Helical" evidence="1">
    <location>
        <begin position="21"/>
        <end position="43"/>
    </location>
</feature>
<dbReference type="AlphaFoldDB" id="A0A1H1JJZ7"/>
<evidence type="ECO:0000313" key="2">
    <source>
        <dbReference type="EMBL" id="SDR50361.1"/>
    </source>
</evidence>
<keyword evidence="1" id="KW-0472">Membrane</keyword>